<reference evidence="1 2" key="1">
    <citation type="submission" date="2024-06" db="EMBL/GenBank/DDBJ databases">
        <title>Genomic Encyclopedia of Type Strains, Phase IV (KMG-IV): sequencing the most valuable type-strain genomes for metagenomic binning, comparative biology and taxonomic classification.</title>
        <authorList>
            <person name="Goeker M."/>
        </authorList>
    </citation>
    <scope>NUCLEOTIDE SEQUENCE [LARGE SCALE GENOMIC DNA]</scope>
    <source>
        <strain evidence="1 2">DSM 105042</strain>
    </source>
</reference>
<sequence length="87" mass="9616">MQFAILFDPEEIRLPFDAHDVKLPLARSPDCLATLVDADGRDVLTLDVNNDRPDADVEALAQLILTIINTSAGLHRASRTFKTERTA</sequence>
<comment type="caution">
    <text evidence="1">The sequence shown here is derived from an EMBL/GenBank/DDBJ whole genome shotgun (WGS) entry which is preliminary data.</text>
</comment>
<protein>
    <submittedName>
        <fullName evidence="1">Uncharacterized protein</fullName>
    </submittedName>
</protein>
<dbReference type="RefSeq" id="WP_247242528.1">
    <property type="nucleotide sequence ID" value="NZ_JALJRA010000002.1"/>
</dbReference>
<dbReference type="Proteomes" id="UP001549031">
    <property type="component" value="Unassembled WGS sequence"/>
</dbReference>
<keyword evidence="2" id="KW-1185">Reference proteome</keyword>
<evidence type="ECO:0000313" key="2">
    <source>
        <dbReference type="Proteomes" id="UP001549031"/>
    </source>
</evidence>
<name>A0ABV2H220_9HYPH</name>
<gene>
    <name evidence="1" type="ORF">ABID21_000690</name>
</gene>
<accession>A0ABV2H220</accession>
<evidence type="ECO:0000313" key="1">
    <source>
        <dbReference type="EMBL" id="MET3584595.1"/>
    </source>
</evidence>
<proteinExistence type="predicted"/>
<dbReference type="EMBL" id="JBEPLJ010000002">
    <property type="protein sequence ID" value="MET3584595.1"/>
    <property type="molecule type" value="Genomic_DNA"/>
</dbReference>
<organism evidence="1 2">
    <name type="scientific">Pseudorhizobium tarimense</name>
    <dbReference type="NCBI Taxonomy" id="1079109"/>
    <lineage>
        <taxon>Bacteria</taxon>
        <taxon>Pseudomonadati</taxon>
        <taxon>Pseudomonadota</taxon>
        <taxon>Alphaproteobacteria</taxon>
        <taxon>Hyphomicrobiales</taxon>
        <taxon>Rhizobiaceae</taxon>
        <taxon>Rhizobium/Agrobacterium group</taxon>
        <taxon>Pseudorhizobium</taxon>
    </lineage>
</organism>